<evidence type="ECO:0000256" key="19">
    <source>
        <dbReference type="PIRNR" id="PIRNR017184"/>
    </source>
</evidence>
<evidence type="ECO:0000256" key="18">
    <source>
        <dbReference type="HAMAP-Rule" id="MF_01966"/>
    </source>
</evidence>
<dbReference type="InterPro" id="IPR029056">
    <property type="entry name" value="Ribokinase-like"/>
</dbReference>
<dbReference type="EC" id="4.2.1.136" evidence="19"/>
<dbReference type="GO" id="GO:0046872">
    <property type="term" value="F:metal ion binding"/>
    <property type="evidence" value="ECO:0007669"/>
    <property type="project" value="UniProtKB-UniRule"/>
</dbReference>
<evidence type="ECO:0000256" key="10">
    <source>
        <dbReference type="ARBA" id="ARBA00023027"/>
    </source>
</evidence>
<feature type="domain" description="YjeF N-terminal" evidence="21">
    <location>
        <begin position="6"/>
        <end position="211"/>
    </location>
</feature>
<evidence type="ECO:0000256" key="15">
    <source>
        <dbReference type="ARBA" id="ARBA00048238"/>
    </source>
</evidence>
<dbReference type="InterPro" id="IPR017953">
    <property type="entry name" value="Carbohydrate_kinase_pred_CS"/>
</dbReference>
<keyword evidence="5 18" id="KW-0479">Metal-binding</keyword>
<dbReference type="HAMAP" id="MF_01966">
    <property type="entry name" value="NADHX_epimerase"/>
    <property type="match status" value="1"/>
</dbReference>
<dbReference type="PROSITE" id="PS51385">
    <property type="entry name" value="YJEF_N"/>
    <property type="match status" value="1"/>
</dbReference>
<evidence type="ECO:0000313" key="22">
    <source>
        <dbReference type="EMBL" id="GGI74705.1"/>
    </source>
</evidence>
<comment type="function">
    <text evidence="14 19">Bifunctional enzyme that catalyzes the epimerization of the S- and R-forms of NAD(P)HX and the dehydration of the S-form of NAD(P)HX at the expense of ADP, which is converted to AMP. This allows the repair of both epimers of NAD(P)HX, a damaged form of NAD(P)H that is a result of enzymatic or heat-dependent hydration.</text>
</comment>
<evidence type="ECO:0000256" key="3">
    <source>
        <dbReference type="ARBA" id="ARBA00006001"/>
    </source>
</evidence>
<feature type="binding site" evidence="18">
    <location>
        <position position="121"/>
    </location>
    <ligand>
        <name>K(+)</name>
        <dbReference type="ChEBI" id="CHEBI:29103"/>
    </ligand>
</feature>
<comment type="cofactor">
    <cofactor evidence="18 19">
        <name>K(+)</name>
        <dbReference type="ChEBI" id="CHEBI:29103"/>
    </cofactor>
    <text evidence="18 19">Binds 1 potassium ion per subunit.</text>
</comment>
<comment type="similarity">
    <text evidence="17">Belongs to the NnrD/CARKD family.</text>
</comment>
<comment type="subunit">
    <text evidence="17">Homotetramer.</text>
</comment>
<evidence type="ECO:0000256" key="16">
    <source>
        <dbReference type="ARBA" id="ARBA00049209"/>
    </source>
</evidence>
<evidence type="ECO:0000313" key="25">
    <source>
        <dbReference type="Proteomes" id="UP000652720"/>
    </source>
</evidence>
<dbReference type="HAMAP" id="MF_01965">
    <property type="entry name" value="NADHX_dehydratase"/>
    <property type="match status" value="1"/>
</dbReference>
<dbReference type="GO" id="GO:0052856">
    <property type="term" value="F:NAD(P)HX epimerase activity"/>
    <property type="evidence" value="ECO:0007669"/>
    <property type="project" value="UniProtKB-UniRule"/>
</dbReference>
<protein>
    <recommendedName>
        <fullName evidence="19">Bifunctional NAD(P)H-hydrate repair enzyme</fullName>
    </recommendedName>
    <alternativeName>
        <fullName evidence="19">Nicotinamide nucleotide repair protein</fullName>
    </alternativeName>
    <domain>
        <recommendedName>
            <fullName evidence="19">ADP-dependent (S)-NAD(P)H-hydrate dehydratase</fullName>
            <ecNumber evidence="19">4.2.1.136</ecNumber>
        </recommendedName>
        <alternativeName>
            <fullName evidence="19">ADP-dependent NAD(P)HX dehydratase</fullName>
        </alternativeName>
    </domain>
    <domain>
        <recommendedName>
            <fullName evidence="19">NAD(P)H-hydrate epimerase</fullName>
            <ecNumber evidence="19">5.1.99.6</ecNumber>
        </recommendedName>
    </domain>
</protein>
<keyword evidence="6 17" id="KW-0547">Nucleotide-binding</keyword>
<gene>
    <name evidence="18" type="primary">nnrE</name>
    <name evidence="17" type="synonym">nnrD</name>
    <name evidence="23" type="ORF">GCM10008021_07230</name>
    <name evidence="22" type="ORF">GCM10010914_06070</name>
</gene>
<dbReference type="EMBL" id="BMMA01000003">
    <property type="protein sequence ID" value="GGI74705.1"/>
    <property type="molecule type" value="Genomic_DNA"/>
</dbReference>
<keyword evidence="9 18" id="KW-0630">Potassium</keyword>
<dbReference type="Proteomes" id="UP000652720">
    <property type="component" value="Unassembled WGS sequence"/>
</dbReference>
<feature type="binding site" evidence="17">
    <location>
        <position position="422"/>
    </location>
    <ligand>
        <name>(6S)-NADPHX</name>
        <dbReference type="ChEBI" id="CHEBI:64076"/>
    </ligand>
</feature>
<reference evidence="23" key="1">
    <citation type="journal article" date="2014" name="Int. J. Syst. Evol. Microbiol.">
        <title>Complete genome of a new Firmicutes species belonging to the dominant human colonic microbiota ('Ruminococcus bicirculans') reveals two chromosomes and a selective capacity to utilize plant glucans.</title>
        <authorList>
            <consortium name="NISC Comparative Sequencing Program"/>
            <person name="Wegmann U."/>
            <person name="Louis P."/>
            <person name="Goesmann A."/>
            <person name="Henrissat B."/>
            <person name="Duncan S.H."/>
            <person name="Flint H.J."/>
        </authorList>
    </citation>
    <scope>NUCLEOTIDE SEQUENCE</scope>
    <source>
        <strain evidence="23">CGMCC 1.8884</strain>
    </source>
</reference>
<accession>A0AAV4K3Y1</accession>
<evidence type="ECO:0000259" key="21">
    <source>
        <dbReference type="PROSITE" id="PS51385"/>
    </source>
</evidence>
<comment type="catalytic activity">
    <reaction evidence="1 18 19">
        <text>(6R)-NADHX = (6S)-NADHX</text>
        <dbReference type="Rhea" id="RHEA:32215"/>
        <dbReference type="ChEBI" id="CHEBI:64074"/>
        <dbReference type="ChEBI" id="CHEBI:64075"/>
        <dbReference type="EC" id="5.1.99.6"/>
    </reaction>
</comment>
<comment type="catalytic activity">
    <reaction evidence="16 17 19">
        <text>(6S)-NADPHX + ADP = AMP + phosphate + NADPH + H(+)</text>
        <dbReference type="Rhea" id="RHEA:32235"/>
        <dbReference type="ChEBI" id="CHEBI:15378"/>
        <dbReference type="ChEBI" id="CHEBI:43474"/>
        <dbReference type="ChEBI" id="CHEBI:57783"/>
        <dbReference type="ChEBI" id="CHEBI:64076"/>
        <dbReference type="ChEBI" id="CHEBI:456215"/>
        <dbReference type="ChEBI" id="CHEBI:456216"/>
        <dbReference type="EC" id="4.2.1.136"/>
    </reaction>
</comment>
<evidence type="ECO:0000256" key="5">
    <source>
        <dbReference type="ARBA" id="ARBA00022723"/>
    </source>
</evidence>
<dbReference type="GO" id="GO:0052855">
    <property type="term" value="F:ADP-dependent NAD(P)H-hydrate dehydratase activity"/>
    <property type="evidence" value="ECO:0007669"/>
    <property type="project" value="UniProtKB-UniRule"/>
</dbReference>
<comment type="similarity">
    <text evidence="3 19">In the N-terminal section; belongs to the NnrE/AIBP family.</text>
</comment>
<feature type="binding site" evidence="17">
    <location>
        <begin position="393"/>
        <end position="397"/>
    </location>
    <ligand>
        <name>AMP</name>
        <dbReference type="ChEBI" id="CHEBI:456215"/>
    </ligand>
</feature>
<comment type="function">
    <text evidence="17">Catalyzes the dehydration of the S-form of NAD(P)HX at the expense of ADP, which is converted to AMP. Together with NAD(P)HX epimerase, which catalyzes the epimerization of the S- and R-forms, the enzyme allows the repair of both epimers of NAD(P)HX, a damaged form of NAD(P)H that is a result of enzymatic or heat-dependent hydration.</text>
</comment>
<feature type="binding site" evidence="18">
    <location>
        <position position="157"/>
    </location>
    <ligand>
        <name>K(+)</name>
        <dbReference type="ChEBI" id="CHEBI:29103"/>
    </ligand>
</feature>
<comment type="cofactor">
    <cofactor evidence="17">
        <name>Mg(2+)</name>
        <dbReference type="ChEBI" id="CHEBI:18420"/>
    </cofactor>
</comment>
<feature type="binding site" evidence="17">
    <location>
        <position position="421"/>
    </location>
    <ligand>
        <name>AMP</name>
        <dbReference type="ChEBI" id="CHEBI:456215"/>
    </ligand>
</feature>
<feature type="binding site" evidence="17">
    <location>
        <position position="313"/>
    </location>
    <ligand>
        <name>(6S)-NADPHX</name>
        <dbReference type="ChEBI" id="CHEBI:64076"/>
    </ligand>
</feature>
<dbReference type="Pfam" id="PF01256">
    <property type="entry name" value="Carb_kinase"/>
    <property type="match status" value="1"/>
</dbReference>
<keyword evidence="11 18" id="KW-0413">Isomerase</keyword>
<evidence type="ECO:0000313" key="24">
    <source>
        <dbReference type="Proteomes" id="UP000630135"/>
    </source>
</evidence>
<evidence type="ECO:0000256" key="9">
    <source>
        <dbReference type="ARBA" id="ARBA00022958"/>
    </source>
</evidence>
<reference evidence="22" key="2">
    <citation type="journal article" date="2014" name="Int. J. Syst. Evol. Microbiol.">
        <title>Complete genome sequence of Corynebacterium casei LMG S-19264T (=DSM 44701T), isolated from a smear-ripened cheese.</title>
        <authorList>
            <consortium name="US DOE Joint Genome Institute (JGI-PGF)"/>
            <person name="Walter F."/>
            <person name="Albersmeier A."/>
            <person name="Kalinowski J."/>
            <person name="Ruckert C."/>
        </authorList>
    </citation>
    <scope>NUCLEOTIDE SEQUENCE</scope>
    <source>
        <strain evidence="22">CGMCC 1.8885</strain>
    </source>
</reference>
<dbReference type="GO" id="GO:0005524">
    <property type="term" value="F:ATP binding"/>
    <property type="evidence" value="ECO:0007669"/>
    <property type="project" value="UniProtKB-UniRule"/>
</dbReference>
<feature type="binding site" evidence="18">
    <location>
        <position position="154"/>
    </location>
    <ligand>
        <name>(6S)-NADPHX</name>
        <dbReference type="ChEBI" id="CHEBI:64076"/>
    </ligand>
</feature>
<evidence type="ECO:0000313" key="23">
    <source>
        <dbReference type="EMBL" id="GGP29072.1"/>
    </source>
</evidence>
<dbReference type="NCBIfam" id="TIGR00196">
    <property type="entry name" value="yjeF_cterm"/>
    <property type="match status" value="1"/>
</dbReference>
<name>A0AAV4K3Y1_9DEIO</name>
<dbReference type="Gene3D" id="3.40.50.10260">
    <property type="entry name" value="YjeF N-terminal domain"/>
    <property type="match status" value="1"/>
</dbReference>
<dbReference type="PROSITE" id="PS51383">
    <property type="entry name" value="YJEF_C_3"/>
    <property type="match status" value="1"/>
</dbReference>
<comment type="caution">
    <text evidence="18">Lacks conserved residue(s) required for the propagation of feature annotation.</text>
</comment>
<evidence type="ECO:0000259" key="20">
    <source>
        <dbReference type="PROSITE" id="PS51383"/>
    </source>
</evidence>
<comment type="catalytic activity">
    <reaction evidence="2 18 19">
        <text>(6R)-NADPHX = (6S)-NADPHX</text>
        <dbReference type="Rhea" id="RHEA:32227"/>
        <dbReference type="ChEBI" id="CHEBI:64076"/>
        <dbReference type="ChEBI" id="CHEBI:64077"/>
        <dbReference type="EC" id="5.1.99.6"/>
    </reaction>
</comment>
<dbReference type="GO" id="GO:0110051">
    <property type="term" value="P:metabolite repair"/>
    <property type="evidence" value="ECO:0007669"/>
    <property type="project" value="TreeGrafter"/>
</dbReference>
<evidence type="ECO:0000256" key="12">
    <source>
        <dbReference type="ARBA" id="ARBA00023239"/>
    </source>
</evidence>
<dbReference type="AlphaFoldDB" id="A0AAV4K3Y1"/>
<keyword evidence="8 17" id="KW-0521">NADP</keyword>
<keyword evidence="10 17" id="KW-0520">NAD</keyword>
<comment type="similarity">
    <text evidence="4 19">In the C-terminal section; belongs to the NnrD/CARKD family.</text>
</comment>
<dbReference type="PANTHER" id="PTHR12592">
    <property type="entry name" value="ATP-DEPENDENT (S)-NAD(P)H-HYDRATE DEHYDRATASE FAMILY MEMBER"/>
    <property type="match status" value="1"/>
</dbReference>
<feature type="binding site" evidence="18">
    <location>
        <begin position="56"/>
        <end position="60"/>
    </location>
    <ligand>
        <name>(6S)-NADPHX</name>
        <dbReference type="ChEBI" id="CHEBI:64076"/>
    </ligand>
</feature>
<evidence type="ECO:0000256" key="1">
    <source>
        <dbReference type="ARBA" id="ARBA00000013"/>
    </source>
</evidence>
<evidence type="ECO:0000256" key="6">
    <source>
        <dbReference type="ARBA" id="ARBA00022741"/>
    </source>
</evidence>
<feature type="domain" description="YjeF C-terminal" evidence="20">
    <location>
        <begin position="220"/>
        <end position="480"/>
    </location>
</feature>
<dbReference type="InterPro" id="IPR030677">
    <property type="entry name" value="Nnr"/>
</dbReference>
<feature type="binding site" evidence="18">
    <location>
        <begin position="125"/>
        <end position="131"/>
    </location>
    <ligand>
        <name>(6S)-NADPHX</name>
        <dbReference type="ChEBI" id="CHEBI:64076"/>
    </ligand>
</feature>
<dbReference type="CDD" id="cd01171">
    <property type="entry name" value="YXKO-related"/>
    <property type="match status" value="1"/>
</dbReference>
<dbReference type="NCBIfam" id="TIGR00197">
    <property type="entry name" value="yjeF_nterm"/>
    <property type="match status" value="1"/>
</dbReference>
<dbReference type="InterPro" id="IPR004443">
    <property type="entry name" value="YjeF_N_dom"/>
</dbReference>
<comment type="catalytic activity">
    <reaction evidence="15 17 19">
        <text>(6S)-NADHX + ADP = AMP + phosphate + NADH + H(+)</text>
        <dbReference type="Rhea" id="RHEA:32223"/>
        <dbReference type="ChEBI" id="CHEBI:15378"/>
        <dbReference type="ChEBI" id="CHEBI:43474"/>
        <dbReference type="ChEBI" id="CHEBI:57945"/>
        <dbReference type="ChEBI" id="CHEBI:64074"/>
        <dbReference type="ChEBI" id="CHEBI:456215"/>
        <dbReference type="ChEBI" id="CHEBI:456216"/>
        <dbReference type="EC" id="4.2.1.136"/>
    </reaction>
</comment>
<keyword evidence="7 17" id="KW-0067">ATP-binding</keyword>
<evidence type="ECO:0000256" key="13">
    <source>
        <dbReference type="ARBA" id="ARBA00023268"/>
    </source>
</evidence>
<keyword evidence="24" id="KW-1185">Reference proteome</keyword>
<keyword evidence="12 17" id="KW-0456">Lyase</keyword>
<evidence type="ECO:0000256" key="8">
    <source>
        <dbReference type="ARBA" id="ARBA00022857"/>
    </source>
</evidence>
<dbReference type="Gene3D" id="3.40.1190.20">
    <property type="match status" value="1"/>
</dbReference>
<evidence type="ECO:0000256" key="17">
    <source>
        <dbReference type="HAMAP-Rule" id="MF_01965"/>
    </source>
</evidence>
<dbReference type="InterPro" id="IPR000631">
    <property type="entry name" value="CARKD"/>
</dbReference>
<evidence type="ECO:0000256" key="7">
    <source>
        <dbReference type="ARBA" id="ARBA00022840"/>
    </source>
</evidence>
<feature type="binding site" evidence="17">
    <location>
        <position position="356"/>
    </location>
    <ligand>
        <name>(6S)-NADPHX</name>
        <dbReference type="ChEBI" id="CHEBI:64076"/>
    </ligand>
</feature>
<proteinExistence type="inferred from homology"/>
<dbReference type="Proteomes" id="UP000630135">
    <property type="component" value="Unassembled WGS sequence"/>
</dbReference>
<dbReference type="SUPFAM" id="SSF53613">
    <property type="entry name" value="Ribokinase-like"/>
    <property type="match status" value="1"/>
</dbReference>
<evidence type="ECO:0000256" key="4">
    <source>
        <dbReference type="ARBA" id="ARBA00009524"/>
    </source>
</evidence>
<dbReference type="Pfam" id="PF03853">
    <property type="entry name" value="YjeF_N"/>
    <property type="match status" value="1"/>
</dbReference>
<reference evidence="22" key="4">
    <citation type="submission" date="2023-08" db="EMBL/GenBank/DDBJ databases">
        <authorList>
            <person name="Sun Q."/>
            <person name="Zhou Y."/>
        </authorList>
    </citation>
    <scope>NUCLEOTIDE SEQUENCE</scope>
    <source>
        <strain evidence="23">CGMCC 1.8884</strain>
        <strain evidence="22">CGMCC 1.8885</strain>
    </source>
</reference>
<keyword evidence="13" id="KW-0511">Multifunctional enzyme</keyword>
<dbReference type="PANTHER" id="PTHR12592:SF0">
    <property type="entry name" value="ATP-DEPENDENT (S)-NAD(P)H-HYDRATE DEHYDRATASE"/>
    <property type="match status" value="1"/>
</dbReference>
<comment type="similarity">
    <text evidence="18">Belongs to the NnrE/AIBP family.</text>
</comment>
<dbReference type="EMBL" id="BMLZ01000006">
    <property type="protein sequence ID" value="GGP29072.1"/>
    <property type="molecule type" value="Genomic_DNA"/>
</dbReference>
<organism evidence="22 25">
    <name type="scientific">Deinococcus wulumuqiensis</name>
    <dbReference type="NCBI Taxonomy" id="980427"/>
    <lineage>
        <taxon>Bacteria</taxon>
        <taxon>Thermotogati</taxon>
        <taxon>Deinococcota</taxon>
        <taxon>Deinococci</taxon>
        <taxon>Deinococcales</taxon>
        <taxon>Deinococcaceae</taxon>
        <taxon>Deinococcus</taxon>
    </lineage>
</organism>
<evidence type="ECO:0000256" key="2">
    <source>
        <dbReference type="ARBA" id="ARBA00000909"/>
    </source>
</evidence>
<dbReference type="PIRSF" id="PIRSF017184">
    <property type="entry name" value="Nnr"/>
    <property type="match status" value="1"/>
</dbReference>
<dbReference type="PROSITE" id="PS01050">
    <property type="entry name" value="YJEF_C_2"/>
    <property type="match status" value="1"/>
</dbReference>
<dbReference type="SUPFAM" id="SSF64153">
    <property type="entry name" value="YjeF N-terminal domain-like"/>
    <property type="match status" value="1"/>
</dbReference>
<evidence type="ECO:0000256" key="14">
    <source>
        <dbReference type="ARBA" id="ARBA00025153"/>
    </source>
</evidence>
<dbReference type="InterPro" id="IPR036652">
    <property type="entry name" value="YjeF_N_dom_sf"/>
</dbReference>
<dbReference type="RefSeq" id="WP_017869246.1">
    <property type="nucleotide sequence ID" value="NZ_BMLZ01000006.1"/>
</dbReference>
<reference evidence="24" key="3">
    <citation type="journal article" date="2019" name="Int. J. Syst. Evol. Microbiol.">
        <title>The Global Catalogue of Microorganisms (GCM) 10K type strain sequencing project: providing services to taxonomists for standard genome sequencing and annotation.</title>
        <authorList>
            <consortium name="The Broad Institute Genomics Platform"/>
            <consortium name="The Broad Institute Genome Sequencing Center for Infectious Disease"/>
            <person name="Wu L."/>
            <person name="Ma J."/>
        </authorList>
    </citation>
    <scope>NUCLEOTIDE SEQUENCE [LARGE SCALE GENOMIC DNA]</scope>
    <source>
        <strain evidence="24">CGMCC 1.8884</strain>
    </source>
</reference>
<dbReference type="EC" id="5.1.99.6" evidence="19"/>
<feature type="binding site" evidence="17">
    <location>
        <position position="255"/>
    </location>
    <ligand>
        <name>(6S)-NADPHX</name>
        <dbReference type="ChEBI" id="CHEBI:64076"/>
    </ligand>
</feature>
<comment type="caution">
    <text evidence="22">The sequence shown here is derived from an EMBL/GenBank/DDBJ whole genome shotgun (WGS) entry which is preliminary data.</text>
</comment>
<evidence type="ECO:0000256" key="11">
    <source>
        <dbReference type="ARBA" id="ARBA00023235"/>
    </source>
</evidence>
<dbReference type="GO" id="GO:0046496">
    <property type="term" value="P:nicotinamide nucleotide metabolic process"/>
    <property type="evidence" value="ECO:0007669"/>
    <property type="project" value="UniProtKB-UniRule"/>
</dbReference>
<comment type="function">
    <text evidence="18">Catalyzes the epimerization of the S- and R-forms of NAD(P)HX, a damaged form of NAD(P)H that is a result of enzymatic or heat-dependent hydration. This is a prerequisite for the S-specific NAD(P)H-hydrate dehydratase to allow the repair of both epimers of NAD(P)HX.</text>
</comment>
<dbReference type="GeneID" id="59164232"/>
<feature type="binding site" evidence="18">
    <location>
        <position position="57"/>
    </location>
    <ligand>
        <name>K(+)</name>
        <dbReference type="ChEBI" id="CHEBI:29103"/>
    </ligand>
</feature>
<sequence>MSEAVLSPADVRALDAELDRAGLLELAMEEAGRAVADAAHACAPAGRILLLAGNGANGGDALVAARHLLALGREVRVLALPSKHPLTRRNRRRLGKVGVAATPLTPAHLRRELRDAALVVDGLLGTGLTPPLRPALAEVVAGVNAASVPVLAIDLPTGLDALSSEVTGEPLRADWTVTLSGFKPALLFGPAAHLAGEVTLADLRLPPGWAGRHALATRPTPAEVAPLLPVRYADAHKGTAGRVWVLGGHPGTAGAAALAGVGALRAGAGLVTVHSAAEVPLVMPELMIRRHTDLHGFLQATDERPDALCVGMGLGPDAPALARQVLGWRLPTVLDADALQPELAGAGHDACLWTPHPGEAARLLGVSTPDVTRDPIAAAKALQERFGGVVVLKGGPSTIAHAGGIWVSRGGHPGMASAGMGDTLSGLLAALLGQGLSAPDAALAGVTLHARAGELAGAKHGYGLTATDVSAELGAAWLTLLRKIDRASNPFFKVV</sequence>